<proteinExistence type="predicted"/>
<protein>
    <submittedName>
        <fullName evidence="1">816c1383-6703-4d8b-a314-3a408d00a9a6-CDS</fullName>
    </submittedName>
</protein>
<dbReference type="AlphaFoldDB" id="A0A8H2W1I7"/>
<evidence type="ECO:0000313" key="2">
    <source>
        <dbReference type="Proteomes" id="UP000624404"/>
    </source>
</evidence>
<sequence length="453" mass="52229">MPGNIGFRGVISGMMGAVIPRYERKYGEESNKRTYHVAKEIPTLAKIDRPKKKGLRDTVKHRSEGGWFLPREHRRHFLNFPQEIIDMIFLCVLRVKDHTITPDVTTSNWVRAFKSHHTYSLDGEKSLISERSFSTIITQTRQDHQGKYFELRKVYRPRIDATLLRVCKSFNHNGTPMLYSENIFQFTTMDWSETGSPRSWFDPKEYDSNRRHTRSHTHFLAHGSLYEVPTVVRTGKWPSGGSEVDKVVVADVIRMIETPRIPILGNCGLPVSYHDHFYRFVHAIGKEKAAMLKTLYFSGRVILHNCLEEGNKCKLACNRDLIDTIRCYIPIINKYCTGLTRLVIEVEEDPLATDWSVLTLGLSGSLKSLFRRSISSLLEGQLRKLQTVKTLEVFQLFEIKDGIPADSTARNSKAKRHMRREKLDLAEPTIAWFKERVKVSENVERNGGSMDEI</sequence>
<gene>
    <name evidence="1" type="ORF">SCLTRI_LOCUS9033</name>
</gene>
<name>A0A8H2W1I7_9HELO</name>
<dbReference type="Proteomes" id="UP000624404">
    <property type="component" value="Unassembled WGS sequence"/>
</dbReference>
<reference evidence="1" key="1">
    <citation type="submission" date="2020-10" db="EMBL/GenBank/DDBJ databases">
        <authorList>
            <person name="Kusch S."/>
        </authorList>
    </citation>
    <scope>NUCLEOTIDE SEQUENCE</scope>
    <source>
        <strain evidence="1">SwB9</strain>
    </source>
</reference>
<dbReference type="EMBL" id="CAJHIA010000033">
    <property type="protein sequence ID" value="CAD6449240.1"/>
    <property type="molecule type" value="Genomic_DNA"/>
</dbReference>
<accession>A0A8H2W1I7</accession>
<comment type="caution">
    <text evidence="1">The sequence shown here is derived from an EMBL/GenBank/DDBJ whole genome shotgun (WGS) entry which is preliminary data.</text>
</comment>
<keyword evidence="2" id="KW-1185">Reference proteome</keyword>
<evidence type="ECO:0000313" key="1">
    <source>
        <dbReference type="EMBL" id="CAD6449240.1"/>
    </source>
</evidence>
<dbReference type="OrthoDB" id="3504689at2759"/>
<organism evidence="1 2">
    <name type="scientific">Sclerotinia trifoliorum</name>
    <dbReference type="NCBI Taxonomy" id="28548"/>
    <lineage>
        <taxon>Eukaryota</taxon>
        <taxon>Fungi</taxon>
        <taxon>Dikarya</taxon>
        <taxon>Ascomycota</taxon>
        <taxon>Pezizomycotina</taxon>
        <taxon>Leotiomycetes</taxon>
        <taxon>Helotiales</taxon>
        <taxon>Sclerotiniaceae</taxon>
        <taxon>Sclerotinia</taxon>
    </lineage>
</organism>